<feature type="compositionally biased region" description="Acidic residues" evidence="1">
    <location>
        <begin position="141"/>
        <end position="151"/>
    </location>
</feature>
<feature type="region of interest" description="Disordered" evidence="1">
    <location>
        <begin position="68"/>
        <end position="162"/>
    </location>
</feature>
<reference evidence="2" key="1">
    <citation type="submission" date="2021-04" db="EMBL/GenBank/DDBJ databases">
        <authorList>
            <person name="Rodrigo-Torres L."/>
            <person name="Arahal R. D."/>
            <person name="Lucena T."/>
        </authorList>
    </citation>
    <scope>NUCLEOTIDE SEQUENCE</scope>
    <source>
        <strain evidence="2">AS29M-1</strain>
    </source>
</reference>
<dbReference type="Proteomes" id="UP000683507">
    <property type="component" value="Chromosome"/>
</dbReference>
<evidence type="ECO:0000313" key="3">
    <source>
        <dbReference type="Proteomes" id="UP000683507"/>
    </source>
</evidence>
<accession>A0A916NEJ4</accession>
<dbReference type="KEGG" id="ptan:CRYO30217_03294"/>
<evidence type="ECO:0000313" key="2">
    <source>
        <dbReference type="EMBL" id="CAG5086820.1"/>
    </source>
</evidence>
<sequence>MEFFKKIGRPTDEEQMIIDAIGNIIKQRGLSASDIPECYNLDDLMTAVELLEAIEVQSTAADSMNQIDEVEQEEESGQDDIPEIETDESYDQNESGRENQEIPAMTENDLPNFEDSDYDPFADPIIERSYTGVKANTNEEQKEEENDELDLNDSGNTPLSDLNPKAKLRAAEKTAEAILKGYKNLAPEPFKWWCKFPEDKIERMTFEGEINPDIEVEQGVTFDEYIKQTNEQIDEIFEVQEETLEEIKEPLVEVLLEQELELTPQQRLGMAVLSHLIQMFTMAMKLWGQNKRILEYQKHLTHLAHQARAQAA</sequence>
<gene>
    <name evidence="2" type="ORF">CRYO30217_03294</name>
</gene>
<feature type="compositionally biased region" description="Acidic residues" evidence="1">
    <location>
        <begin position="68"/>
        <end position="91"/>
    </location>
</feature>
<dbReference type="RefSeq" id="WP_258543479.1">
    <property type="nucleotide sequence ID" value="NZ_OU015584.1"/>
</dbReference>
<organism evidence="2 3">
    <name type="scientific">Parvicella tangerina</name>
    <dbReference type="NCBI Taxonomy" id="2829795"/>
    <lineage>
        <taxon>Bacteria</taxon>
        <taxon>Pseudomonadati</taxon>
        <taxon>Bacteroidota</taxon>
        <taxon>Flavobacteriia</taxon>
        <taxon>Flavobacteriales</taxon>
        <taxon>Parvicellaceae</taxon>
        <taxon>Parvicella</taxon>
    </lineage>
</organism>
<name>A0A916NEJ4_9FLAO</name>
<keyword evidence="3" id="KW-1185">Reference proteome</keyword>
<proteinExistence type="predicted"/>
<protein>
    <submittedName>
        <fullName evidence="2">Uncharacterized protein</fullName>
    </submittedName>
</protein>
<dbReference type="EMBL" id="OU015584">
    <property type="protein sequence ID" value="CAG5086820.1"/>
    <property type="molecule type" value="Genomic_DNA"/>
</dbReference>
<evidence type="ECO:0000256" key="1">
    <source>
        <dbReference type="SAM" id="MobiDB-lite"/>
    </source>
</evidence>
<dbReference type="AlphaFoldDB" id="A0A916NEJ4"/>